<accession>H0UPI1</accession>
<feature type="domain" description="Fe-S hydro-lyase tartrate dehydratase alpha-type catalytic" evidence="7">
    <location>
        <begin position="9"/>
        <end position="276"/>
    </location>
</feature>
<keyword evidence="3" id="KW-0479">Metal-binding</keyword>
<keyword evidence="9" id="KW-1185">Reference proteome</keyword>
<keyword evidence="6 8" id="KW-0456">Lyase</keyword>
<dbReference type="InterPro" id="IPR051208">
    <property type="entry name" value="Class-I_Fumarase/Tartrate_DH"/>
</dbReference>
<dbReference type="PANTHER" id="PTHR30389:SF17">
    <property type="entry name" value="L(+)-TARTRATE DEHYDRATASE SUBUNIT ALPHA-RELATED"/>
    <property type="match status" value="1"/>
</dbReference>
<dbReference type="GO" id="GO:0051539">
    <property type="term" value="F:4 iron, 4 sulfur cluster binding"/>
    <property type="evidence" value="ECO:0007669"/>
    <property type="project" value="UniProtKB-KW"/>
</dbReference>
<dbReference type="NCBIfam" id="TIGR00722">
    <property type="entry name" value="ttdA_fumA_fumB"/>
    <property type="match status" value="1"/>
</dbReference>
<evidence type="ECO:0000259" key="7">
    <source>
        <dbReference type="Pfam" id="PF05681"/>
    </source>
</evidence>
<keyword evidence="4" id="KW-0408">Iron</keyword>
<protein>
    <submittedName>
        <fullName evidence="8">Hydro-lyase, Fe-S type, tartrate/fumarate subfamily</fullName>
    </submittedName>
</protein>
<proteinExistence type="inferred from homology"/>
<keyword evidence="5" id="KW-0411">Iron-sulfur</keyword>
<dbReference type="AlphaFoldDB" id="H0UPI1"/>
<evidence type="ECO:0000256" key="4">
    <source>
        <dbReference type="ARBA" id="ARBA00023004"/>
    </source>
</evidence>
<dbReference type="NCBIfam" id="NF004885">
    <property type="entry name" value="PRK06246.1"/>
    <property type="match status" value="1"/>
</dbReference>
<dbReference type="Pfam" id="PF05681">
    <property type="entry name" value="Fumerase"/>
    <property type="match status" value="1"/>
</dbReference>
<evidence type="ECO:0000256" key="6">
    <source>
        <dbReference type="ARBA" id="ARBA00023239"/>
    </source>
</evidence>
<dbReference type="eggNOG" id="COG1951">
    <property type="taxonomic scope" value="Bacteria"/>
</dbReference>
<reference evidence="8 9" key="1">
    <citation type="submission" date="2011-10" db="EMBL/GenBank/DDBJ databases">
        <title>The Noncontiguous Finished genome of Thermanaerovibrio velox DSM 12556.</title>
        <authorList>
            <consortium name="US DOE Joint Genome Institute (JGI-PGF)"/>
            <person name="Lucas S."/>
            <person name="Copeland A."/>
            <person name="Lapidus A."/>
            <person name="Glavina del Rio T."/>
            <person name="Dalin E."/>
            <person name="Tice H."/>
            <person name="Bruce D."/>
            <person name="Goodwin L."/>
            <person name="Pitluck S."/>
            <person name="Peters L."/>
            <person name="Mikhailova N."/>
            <person name="Teshima H."/>
            <person name="Kyrpides N."/>
            <person name="Mavromatis K."/>
            <person name="Ivanova N."/>
            <person name="Markowitz V."/>
            <person name="Cheng J.-F."/>
            <person name="Hugenholtz P."/>
            <person name="Woyke T."/>
            <person name="Wu D."/>
            <person name="Spring S."/>
            <person name="Brambilla E.-M."/>
            <person name="Klenk H.-P."/>
            <person name="Eisen J.A."/>
        </authorList>
    </citation>
    <scope>NUCLEOTIDE SEQUENCE [LARGE SCALE GENOMIC DNA]</scope>
    <source>
        <strain evidence="8 9">DSM 12556</strain>
    </source>
</reference>
<dbReference type="EMBL" id="CM001377">
    <property type="protein sequence ID" value="EHM10612.1"/>
    <property type="molecule type" value="Genomic_DNA"/>
</dbReference>
<evidence type="ECO:0000256" key="1">
    <source>
        <dbReference type="ARBA" id="ARBA00008876"/>
    </source>
</evidence>
<dbReference type="HOGENOM" id="CLU_041245_0_0_0"/>
<dbReference type="GO" id="GO:0016829">
    <property type="term" value="F:lyase activity"/>
    <property type="evidence" value="ECO:0007669"/>
    <property type="project" value="UniProtKB-KW"/>
</dbReference>
<keyword evidence="2" id="KW-0004">4Fe-4S</keyword>
<name>H0UPI1_9BACT</name>
<dbReference type="GO" id="GO:0046872">
    <property type="term" value="F:metal ion binding"/>
    <property type="evidence" value="ECO:0007669"/>
    <property type="project" value="UniProtKB-KW"/>
</dbReference>
<comment type="similarity">
    <text evidence="1">Belongs to the class-I fumarase family.</text>
</comment>
<dbReference type="PANTHER" id="PTHR30389">
    <property type="entry name" value="FUMARATE HYDRATASE-RELATED"/>
    <property type="match status" value="1"/>
</dbReference>
<evidence type="ECO:0000256" key="2">
    <source>
        <dbReference type="ARBA" id="ARBA00022485"/>
    </source>
</evidence>
<evidence type="ECO:0000256" key="5">
    <source>
        <dbReference type="ARBA" id="ARBA00023014"/>
    </source>
</evidence>
<evidence type="ECO:0000313" key="8">
    <source>
        <dbReference type="EMBL" id="EHM10612.1"/>
    </source>
</evidence>
<gene>
    <name evidence="8" type="ORF">TheveDRAFT_1494</name>
</gene>
<evidence type="ECO:0000313" key="9">
    <source>
        <dbReference type="Proteomes" id="UP000005730"/>
    </source>
</evidence>
<sequence length="279" mass="29970">MISSRDLSDLVKSLALRANFELPSDVRSRLEGALQEERCSLAKAALSDIVANFKMAEEDRLPICQDCGLAVVFVDWGQEAVLEGASLQEAVDLGIREAYAEGYLRKSVVYDPIYDRRNSMDNTPAVVHLTMVPGDRVEVVVAPKGMGSENMSRIGMLKPADGEAGVIDFIVSTVSQAGPNPCPPVVVGAAVGGNFEQAALGAKRALLRPMGQRNRDPRYARLEEECLHRINRLGIGAGGYGGVITALDVRIEQLPTHIAGMPVAVNLCCHALRHAKGVI</sequence>
<dbReference type="STRING" id="926567.TheveDRAFT_1494"/>
<organism evidence="8 9">
    <name type="scientific">Thermanaerovibrio velox DSM 12556</name>
    <dbReference type="NCBI Taxonomy" id="926567"/>
    <lineage>
        <taxon>Bacteria</taxon>
        <taxon>Thermotogati</taxon>
        <taxon>Synergistota</taxon>
        <taxon>Synergistia</taxon>
        <taxon>Synergistales</taxon>
        <taxon>Synergistaceae</taxon>
        <taxon>Thermanaerovibrio</taxon>
    </lineage>
</organism>
<dbReference type="Proteomes" id="UP000005730">
    <property type="component" value="Chromosome"/>
</dbReference>
<evidence type="ECO:0000256" key="3">
    <source>
        <dbReference type="ARBA" id="ARBA00022723"/>
    </source>
</evidence>
<dbReference type="InterPro" id="IPR004646">
    <property type="entry name" value="Fe-S_hydro-lyase_TtdA-typ_cat"/>
</dbReference>